<proteinExistence type="predicted"/>
<evidence type="ECO:0000313" key="3">
    <source>
        <dbReference type="Proteomes" id="UP000019084"/>
    </source>
</evidence>
<feature type="compositionally biased region" description="Basic residues" evidence="1">
    <location>
        <begin position="94"/>
        <end position="112"/>
    </location>
</feature>
<dbReference type="Proteomes" id="UP000019084">
    <property type="component" value="Unassembled WGS sequence"/>
</dbReference>
<evidence type="ECO:0000313" key="2">
    <source>
        <dbReference type="EMBL" id="GAE57710.1"/>
    </source>
</evidence>
<feature type="region of interest" description="Disordered" evidence="1">
    <location>
        <begin position="1"/>
        <end position="112"/>
    </location>
</feature>
<name>W4SMA8_9XANT</name>
<dbReference type="AlphaFoldDB" id="W4SMA8"/>
<reference evidence="2 3" key="1">
    <citation type="submission" date="2014-01" db="EMBL/GenBank/DDBJ databases">
        <title>Genome sequence and analysis of Xanthomonas arboricola pv. pruni.</title>
        <authorList>
            <person name="Fujikawa T."/>
            <person name="Nakazono-Nagaoka E."/>
        </authorList>
    </citation>
    <scope>NUCLEOTIDE SEQUENCE [LARGE SCALE GENOMIC DNA]</scope>
    <source>
        <strain evidence="3">MAFF 301420</strain>
    </source>
</reference>
<feature type="compositionally biased region" description="Basic and acidic residues" evidence="1">
    <location>
        <begin position="61"/>
        <end position="73"/>
    </location>
</feature>
<sequence length="112" mass="12084">TGRRHRHPGADRPACADLRPDRGREPQGRQSAHRGWRRGRRPGRGGGGRGRQCGARQTAGGDRRQDLSRHRAVEGSAGGRGGTRSARAGARQAACRRRARGNARHARSVATL</sequence>
<feature type="compositionally biased region" description="Basic residues" evidence="1">
    <location>
        <begin position="31"/>
        <end position="43"/>
    </location>
</feature>
<comment type="caution">
    <text evidence="2">The sequence shown here is derived from an EMBL/GenBank/DDBJ whole genome shotgun (WGS) entry which is preliminary data.</text>
</comment>
<feature type="non-terminal residue" evidence="2">
    <location>
        <position position="112"/>
    </location>
</feature>
<feature type="compositionally biased region" description="Basic and acidic residues" evidence="1">
    <location>
        <begin position="18"/>
        <end position="27"/>
    </location>
</feature>
<gene>
    <name evidence="2" type="ORF">XPR_4345</name>
</gene>
<protein>
    <submittedName>
        <fullName evidence="2">Uncharacterized protein</fullName>
    </submittedName>
</protein>
<evidence type="ECO:0000256" key="1">
    <source>
        <dbReference type="SAM" id="MobiDB-lite"/>
    </source>
</evidence>
<dbReference type="EMBL" id="BAVC01000370">
    <property type="protein sequence ID" value="GAE57710.1"/>
    <property type="molecule type" value="Genomic_DNA"/>
</dbReference>
<organism evidence="2 3">
    <name type="scientific">Xanthomonas arboricola pv. pruni MAFF 301420</name>
    <dbReference type="NCBI Taxonomy" id="1418095"/>
    <lineage>
        <taxon>Bacteria</taxon>
        <taxon>Pseudomonadati</taxon>
        <taxon>Pseudomonadota</taxon>
        <taxon>Gammaproteobacteria</taxon>
        <taxon>Lysobacterales</taxon>
        <taxon>Lysobacteraceae</taxon>
        <taxon>Xanthomonas</taxon>
    </lineage>
</organism>
<feature type="non-terminal residue" evidence="2">
    <location>
        <position position="1"/>
    </location>
</feature>
<feature type="compositionally biased region" description="Low complexity" evidence="1">
    <location>
        <begin position="83"/>
        <end position="93"/>
    </location>
</feature>
<accession>W4SMA8</accession>